<dbReference type="FunFam" id="3.40.50.150:FF:000554">
    <property type="entry name" value="Cation-transporting ATPase"/>
    <property type="match status" value="1"/>
</dbReference>
<dbReference type="InterPro" id="IPR029063">
    <property type="entry name" value="SAM-dependent_MTases_sf"/>
</dbReference>
<dbReference type="Gene3D" id="3.40.50.150">
    <property type="entry name" value="Vaccinia Virus protein VP39"/>
    <property type="match status" value="1"/>
</dbReference>
<dbReference type="AlphaFoldDB" id="A0A250WT18"/>
<evidence type="ECO:0000313" key="2">
    <source>
        <dbReference type="EMBL" id="GAX73802.1"/>
    </source>
</evidence>
<reference evidence="2 3" key="1">
    <citation type="submission" date="2017-08" db="EMBL/GenBank/DDBJ databases">
        <title>Acidophilic green algal genome provides insights into adaptation to an acidic environment.</title>
        <authorList>
            <person name="Hirooka S."/>
            <person name="Hirose Y."/>
            <person name="Kanesaki Y."/>
            <person name="Higuchi S."/>
            <person name="Fujiwara T."/>
            <person name="Onuma R."/>
            <person name="Era A."/>
            <person name="Ohbayashi R."/>
            <person name="Uzuka A."/>
            <person name="Nozaki H."/>
            <person name="Yoshikawa H."/>
            <person name="Miyagishima S.Y."/>
        </authorList>
    </citation>
    <scope>NUCLEOTIDE SEQUENCE [LARGE SCALE GENOMIC DNA]</scope>
    <source>
        <strain evidence="2 3">NIES-2499</strain>
    </source>
</reference>
<dbReference type="OrthoDB" id="506498at2759"/>
<keyword evidence="3" id="KW-1185">Reference proteome</keyword>
<dbReference type="PANTHER" id="PTHR43832:SF1">
    <property type="entry name" value="S-ADENOSYL-L-METHIONINE-DEPENDENT METHYLTRANSFERASES SUPERFAMILY PROTEIN"/>
    <property type="match status" value="1"/>
</dbReference>
<dbReference type="Pfam" id="PF02353">
    <property type="entry name" value="CMAS"/>
    <property type="match status" value="1"/>
</dbReference>
<comment type="similarity">
    <text evidence="1">Belongs to the CFA/CMAS family.</text>
</comment>
<gene>
    <name evidence="2" type="ORF">CEUSTIGMA_g1253.t1</name>
</gene>
<evidence type="ECO:0008006" key="4">
    <source>
        <dbReference type="Google" id="ProtNLM"/>
    </source>
</evidence>
<evidence type="ECO:0000256" key="1">
    <source>
        <dbReference type="ARBA" id="ARBA00010815"/>
    </source>
</evidence>
<dbReference type="CDD" id="cd02440">
    <property type="entry name" value="AdoMet_MTases"/>
    <property type="match status" value="1"/>
</dbReference>
<comment type="caution">
    <text evidence="2">The sequence shown here is derived from an EMBL/GenBank/DDBJ whole genome shotgun (WGS) entry which is preliminary data.</text>
</comment>
<organism evidence="2 3">
    <name type="scientific">Chlamydomonas eustigma</name>
    <dbReference type="NCBI Taxonomy" id="1157962"/>
    <lineage>
        <taxon>Eukaryota</taxon>
        <taxon>Viridiplantae</taxon>
        <taxon>Chlorophyta</taxon>
        <taxon>core chlorophytes</taxon>
        <taxon>Chlorophyceae</taxon>
        <taxon>CS clade</taxon>
        <taxon>Chlamydomonadales</taxon>
        <taxon>Chlamydomonadaceae</taxon>
        <taxon>Chlamydomonas</taxon>
    </lineage>
</organism>
<dbReference type="PANTHER" id="PTHR43832">
    <property type="match status" value="1"/>
</dbReference>
<dbReference type="SUPFAM" id="SSF53335">
    <property type="entry name" value="S-adenosyl-L-methionine-dependent methyltransferases"/>
    <property type="match status" value="1"/>
</dbReference>
<sequence length="352" mass="40609">MLNYAYENAVALFISAVERGFVPDVALRLGIRYLLSLRAKKAASQTTSQLLDEKFQFVESLKTLPVAINTIEANEQHYELPTEYFLLCLGKNLKYSSCLYKSPQDTLEQAEENMLALYCQRGDLKDGQSILELGCGWGSMSLFMAALFPKSQVTGVSNSRTQREFIMGQAAKRGLTNLQIITANIVDFQAPTTYDRIVSIEMFEHMKNYKELMRRCASWLKPQGKLFVHIFVHKTLPYHFEVESESDWMSKHFFTGGTMPSLDLLLYFQDDLALQKHWYVNGVNYSKTLEAWLVKHDVQGKKVNKLFEDTYGASQAVVWNNRWRMFYIACSELFRYDGGEEWGVGHYLFQKK</sequence>
<name>A0A250WT18_9CHLO</name>
<dbReference type="Proteomes" id="UP000232323">
    <property type="component" value="Unassembled WGS sequence"/>
</dbReference>
<proteinExistence type="inferred from homology"/>
<dbReference type="EMBL" id="BEGY01000005">
    <property type="protein sequence ID" value="GAX73802.1"/>
    <property type="molecule type" value="Genomic_DNA"/>
</dbReference>
<accession>A0A250WT18</accession>
<dbReference type="STRING" id="1157962.A0A250WT18"/>
<protein>
    <recommendedName>
        <fullName evidence="4">Methyltransferase domain-containing protein</fullName>
    </recommendedName>
</protein>
<evidence type="ECO:0000313" key="3">
    <source>
        <dbReference type="Proteomes" id="UP000232323"/>
    </source>
</evidence>